<keyword evidence="5" id="KW-1185">Reference proteome</keyword>
<evidence type="ECO:0000256" key="1">
    <source>
        <dbReference type="SAM" id="Coils"/>
    </source>
</evidence>
<evidence type="ECO:0000259" key="3">
    <source>
        <dbReference type="Pfam" id="PF20167"/>
    </source>
</evidence>
<feature type="region of interest" description="Disordered" evidence="2">
    <location>
        <begin position="353"/>
        <end position="407"/>
    </location>
</feature>
<evidence type="ECO:0000256" key="2">
    <source>
        <dbReference type="SAM" id="MobiDB-lite"/>
    </source>
</evidence>
<feature type="compositionally biased region" description="Low complexity" evidence="2">
    <location>
        <begin position="208"/>
        <end position="225"/>
    </location>
</feature>
<proteinExistence type="predicted"/>
<name>A0ABU6REW0_9FABA</name>
<feature type="compositionally biased region" description="Basic and acidic residues" evidence="2">
    <location>
        <begin position="396"/>
        <end position="407"/>
    </location>
</feature>
<feature type="compositionally biased region" description="Basic and acidic residues" evidence="2">
    <location>
        <begin position="374"/>
        <end position="384"/>
    </location>
</feature>
<dbReference type="Proteomes" id="UP001341840">
    <property type="component" value="Unassembled WGS sequence"/>
</dbReference>
<dbReference type="Pfam" id="PF20167">
    <property type="entry name" value="Transposase_32"/>
    <property type="match status" value="1"/>
</dbReference>
<accession>A0ABU6REW0</accession>
<evidence type="ECO:0000313" key="4">
    <source>
        <dbReference type="EMBL" id="MED6122577.1"/>
    </source>
</evidence>
<sequence length="407" mass="47327">MGSTLLREFYANAKRTKRERQSDPLYISHVRGKEIDFSPESIKVILQLPDVSVDGPSYEAIRRSRDQILDEVLRGIGEDYDQWKLDAKGNSSQTKVRDLKPTAKGWFDFVRRSLIPTSNNSEVIVDRVVLVHSIMEGLSIKAELLIVEHISTAAESKNPNKRLPFTDVIYRLLFANGFKKKQEVKQQFPPPPPQEHHQVQEEDEQEQQHQQEQYFQQQPPQQFNFPQPPQQNFPQEFNWQELTQQFQGMRAGQEITNKAVLELKMNQDKHQKELAAHKKEYKEHCKAMKAAMEKQQTQFQTANQYWHKINSNNEEKIDYLCWGVQQINPYLKARLPEDIPEWMRNNVLAGRGRFTDGMSTQPRNCCPGATSASKNEDEKGNGKAEEEDGDKRGKKKAWEARDKHLNE</sequence>
<organism evidence="4 5">
    <name type="scientific">Stylosanthes scabra</name>
    <dbReference type="NCBI Taxonomy" id="79078"/>
    <lineage>
        <taxon>Eukaryota</taxon>
        <taxon>Viridiplantae</taxon>
        <taxon>Streptophyta</taxon>
        <taxon>Embryophyta</taxon>
        <taxon>Tracheophyta</taxon>
        <taxon>Spermatophyta</taxon>
        <taxon>Magnoliopsida</taxon>
        <taxon>eudicotyledons</taxon>
        <taxon>Gunneridae</taxon>
        <taxon>Pentapetalae</taxon>
        <taxon>rosids</taxon>
        <taxon>fabids</taxon>
        <taxon>Fabales</taxon>
        <taxon>Fabaceae</taxon>
        <taxon>Papilionoideae</taxon>
        <taxon>50 kb inversion clade</taxon>
        <taxon>dalbergioids sensu lato</taxon>
        <taxon>Dalbergieae</taxon>
        <taxon>Pterocarpus clade</taxon>
        <taxon>Stylosanthes</taxon>
    </lineage>
</organism>
<dbReference type="InterPro" id="IPR046796">
    <property type="entry name" value="Transposase_32_dom"/>
</dbReference>
<feature type="domain" description="Putative plant transposon protein" evidence="3">
    <location>
        <begin position="4"/>
        <end position="175"/>
    </location>
</feature>
<reference evidence="4 5" key="1">
    <citation type="journal article" date="2023" name="Plants (Basel)">
        <title>Bridging the Gap: Combining Genomics and Transcriptomics Approaches to Understand Stylosanthes scabra, an Orphan Legume from the Brazilian Caatinga.</title>
        <authorList>
            <person name="Ferreira-Neto J.R.C."/>
            <person name="da Silva M.D."/>
            <person name="Binneck E."/>
            <person name="de Melo N.F."/>
            <person name="da Silva R.H."/>
            <person name="de Melo A.L.T.M."/>
            <person name="Pandolfi V."/>
            <person name="Bustamante F.O."/>
            <person name="Brasileiro-Vidal A.C."/>
            <person name="Benko-Iseppon A.M."/>
        </authorList>
    </citation>
    <scope>NUCLEOTIDE SEQUENCE [LARGE SCALE GENOMIC DNA]</scope>
    <source>
        <tissue evidence="4">Leaves</tissue>
    </source>
</reference>
<protein>
    <recommendedName>
        <fullName evidence="3">Putative plant transposon protein domain-containing protein</fullName>
    </recommendedName>
</protein>
<gene>
    <name evidence="4" type="ORF">PIB30_041033</name>
</gene>
<feature type="region of interest" description="Disordered" evidence="2">
    <location>
        <begin position="181"/>
        <end position="233"/>
    </location>
</feature>
<evidence type="ECO:0000313" key="5">
    <source>
        <dbReference type="Proteomes" id="UP001341840"/>
    </source>
</evidence>
<keyword evidence="1" id="KW-0175">Coiled coil</keyword>
<dbReference type="EMBL" id="JASCZI010030433">
    <property type="protein sequence ID" value="MED6122577.1"/>
    <property type="molecule type" value="Genomic_DNA"/>
</dbReference>
<comment type="caution">
    <text evidence="4">The sequence shown here is derived from an EMBL/GenBank/DDBJ whole genome shotgun (WGS) entry which is preliminary data.</text>
</comment>
<feature type="coiled-coil region" evidence="1">
    <location>
        <begin position="260"/>
        <end position="298"/>
    </location>
</feature>